<accession>A0A932HYE7</accession>
<evidence type="ECO:0000313" key="2">
    <source>
        <dbReference type="EMBL" id="MBI3128009.1"/>
    </source>
</evidence>
<keyword evidence="1" id="KW-0732">Signal</keyword>
<feature type="chain" id="PRO_5037349331" description="Novel toxin 16 domain-containing protein" evidence="1">
    <location>
        <begin position="23"/>
        <end position="173"/>
    </location>
</feature>
<proteinExistence type="predicted"/>
<evidence type="ECO:0000313" key="3">
    <source>
        <dbReference type="Proteomes" id="UP000782312"/>
    </source>
</evidence>
<dbReference type="AlphaFoldDB" id="A0A932HYE7"/>
<gene>
    <name evidence="2" type="ORF">HYZ11_10435</name>
</gene>
<organism evidence="2 3">
    <name type="scientific">Tectimicrobiota bacterium</name>
    <dbReference type="NCBI Taxonomy" id="2528274"/>
    <lineage>
        <taxon>Bacteria</taxon>
        <taxon>Pseudomonadati</taxon>
        <taxon>Nitrospinota/Tectimicrobiota group</taxon>
        <taxon>Candidatus Tectimicrobiota</taxon>
    </lineage>
</organism>
<reference evidence="2" key="1">
    <citation type="submission" date="2020-07" db="EMBL/GenBank/DDBJ databases">
        <title>Huge and variable diversity of episymbiotic CPR bacteria and DPANN archaea in groundwater ecosystems.</title>
        <authorList>
            <person name="He C.Y."/>
            <person name="Keren R."/>
            <person name="Whittaker M."/>
            <person name="Farag I.F."/>
            <person name="Doudna J."/>
            <person name="Cate J.H.D."/>
            <person name="Banfield J.F."/>
        </authorList>
    </citation>
    <scope>NUCLEOTIDE SEQUENCE</scope>
    <source>
        <strain evidence="2">NC_groundwater_763_Ag_S-0.2um_68_21</strain>
    </source>
</reference>
<dbReference type="Proteomes" id="UP000782312">
    <property type="component" value="Unassembled WGS sequence"/>
</dbReference>
<feature type="signal peptide" evidence="1">
    <location>
        <begin position="1"/>
        <end position="22"/>
    </location>
</feature>
<feature type="non-terminal residue" evidence="2">
    <location>
        <position position="173"/>
    </location>
</feature>
<comment type="caution">
    <text evidence="2">The sequence shown here is derived from an EMBL/GenBank/DDBJ whole genome shotgun (WGS) entry which is preliminary data.</text>
</comment>
<evidence type="ECO:0008006" key="4">
    <source>
        <dbReference type="Google" id="ProtNLM"/>
    </source>
</evidence>
<name>A0A932HYE7_UNCTE</name>
<dbReference type="EMBL" id="JACPUR010000022">
    <property type="protein sequence ID" value="MBI3128009.1"/>
    <property type="molecule type" value="Genomic_DNA"/>
</dbReference>
<evidence type="ECO:0000256" key="1">
    <source>
        <dbReference type="SAM" id="SignalP"/>
    </source>
</evidence>
<sequence length="173" mass="18990">MKRLLVALGVAGGLFWISQTAAYAQAPHPACSLLPPQEQGLCNQTINNRRAACDRQPNPQARQACLNAFGQLNTRLNSCPQVQPADRRDDCVRASLGLPQPRPPVAGHPACNLLPPQERGLCVQRINERRAACDRQPNPQARQACLNAFGQLNTRLNSCPQVQPADRRDDCVR</sequence>
<protein>
    <recommendedName>
        <fullName evidence="4">Novel toxin 16 domain-containing protein</fullName>
    </recommendedName>
</protein>